<name>A0ABD0PRG2_CIRMR</name>
<dbReference type="EMBL" id="JAMKFB020000014">
    <property type="protein sequence ID" value="KAL0176610.1"/>
    <property type="molecule type" value="Genomic_DNA"/>
</dbReference>
<sequence>LTLPDGASLTDVYRAAGWATPIHSPDYNLCVEPVSAKSLEHKPFISALWFGVMLA</sequence>
<proteinExistence type="predicted"/>
<dbReference type="Proteomes" id="UP001529510">
    <property type="component" value="Unassembled WGS sequence"/>
</dbReference>
<protein>
    <submittedName>
        <fullName evidence="1">Uncharacterized protein</fullName>
    </submittedName>
</protein>
<comment type="caution">
    <text evidence="1">The sequence shown here is derived from an EMBL/GenBank/DDBJ whole genome shotgun (WGS) entry which is preliminary data.</text>
</comment>
<dbReference type="AlphaFoldDB" id="A0ABD0PRG2"/>
<feature type="non-terminal residue" evidence="1">
    <location>
        <position position="1"/>
    </location>
</feature>
<gene>
    <name evidence="1" type="ORF">M9458_028940</name>
</gene>
<evidence type="ECO:0000313" key="2">
    <source>
        <dbReference type="Proteomes" id="UP001529510"/>
    </source>
</evidence>
<reference evidence="1 2" key="1">
    <citation type="submission" date="2024-05" db="EMBL/GenBank/DDBJ databases">
        <title>Genome sequencing and assembly of Indian major carp, Cirrhinus mrigala (Hamilton, 1822).</title>
        <authorList>
            <person name="Mohindra V."/>
            <person name="Chowdhury L.M."/>
            <person name="Lal K."/>
            <person name="Jena J.K."/>
        </authorList>
    </citation>
    <scope>NUCLEOTIDE SEQUENCE [LARGE SCALE GENOMIC DNA]</scope>
    <source>
        <strain evidence="1">CM1030</strain>
        <tissue evidence="1">Blood</tissue>
    </source>
</reference>
<accession>A0ABD0PRG2</accession>
<organism evidence="1 2">
    <name type="scientific">Cirrhinus mrigala</name>
    <name type="common">Mrigala</name>
    <dbReference type="NCBI Taxonomy" id="683832"/>
    <lineage>
        <taxon>Eukaryota</taxon>
        <taxon>Metazoa</taxon>
        <taxon>Chordata</taxon>
        <taxon>Craniata</taxon>
        <taxon>Vertebrata</taxon>
        <taxon>Euteleostomi</taxon>
        <taxon>Actinopterygii</taxon>
        <taxon>Neopterygii</taxon>
        <taxon>Teleostei</taxon>
        <taxon>Ostariophysi</taxon>
        <taxon>Cypriniformes</taxon>
        <taxon>Cyprinidae</taxon>
        <taxon>Labeoninae</taxon>
        <taxon>Labeonini</taxon>
        <taxon>Cirrhinus</taxon>
    </lineage>
</organism>
<keyword evidence="2" id="KW-1185">Reference proteome</keyword>
<evidence type="ECO:0000313" key="1">
    <source>
        <dbReference type="EMBL" id="KAL0176610.1"/>
    </source>
</evidence>